<dbReference type="STRING" id="500485.B6HUN9"/>
<dbReference type="VEuPathDB" id="FungiDB:PCH_Pc22g22670"/>
<protein>
    <submittedName>
        <fullName evidence="2">Pc22g22670 protein</fullName>
    </submittedName>
</protein>
<sequence>MGSSYSTASEDVNSLRHEPSSPEENPMYYPRNSADAVESFNILRQKLPSELVLDVLEFAGYWVLSAVYREDRIEYTEPDCRDRTPYLTSEPVQGERFPVREIRINIWSHDQGWSSYREDHGTFRNSWTWFELGIERSPGRDDTSKAEDLRLATNVHAGGETMHHRITYNGDQKPRWMQNLQPGDRISIVPRARFPGWRNTVKKASIEHALSISYIPECTQISRFVLRIYRRLGVPRGRMAATFSLPETKMPPLRSSLASLELLFQSSTNPVASNHAPGGFNNPSSLVVSSGCVLMLLVIESDSSVSKSDMYHSILGYANFRHSNFDERLSHAT</sequence>
<organism evidence="2 3">
    <name type="scientific">Penicillium rubens (strain ATCC 28089 / DSM 1075 / NRRL 1951 / Wisconsin 54-1255)</name>
    <name type="common">Penicillium chrysogenum</name>
    <dbReference type="NCBI Taxonomy" id="500485"/>
    <lineage>
        <taxon>Eukaryota</taxon>
        <taxon>Fungi</taxon>
        <taxon>Dikarya</taxon>
        <taxon>Ascomycota</taxon>
        <taxon>Pezizomycotina</taxon>
        <taxon>Eurotiomycetes</taxon>
        <taxon>Eurotiomycetidae</taxon>
        <taxon>Eurotiales</taxon>
        <taxon>Aspergillaceae</taxon>
        <taxon>Penicillium</taxon>
        <taxon>Penicillium chrysogenum species complex</taxon>
    </lineage>
</organism>
<evidence type="ECO:0000313" key="3">
    <source>
        <dbReference type="Proteomes" id="UP000000724"/>
    </source>
</evidence>
<feature type="region of interest" description="Disordered" evidence="1">
    <location>
        <begin position="1"/>
        <end position="30"/>
    </location>
</feature>
<dbReference type="KEGG" id="pcs:N7525_004117"/>
<dbReference type="HOGENOM" id="CLU_834459_0_0_1"/>
<dbReference type="BioCyc" id="PCHR:PC22G22670-MONOMER"/>
<dbReference type="GeneID" id="8308993"/>
<dbReference type="Proteomes" id="UP000000724">
    <property type="component" value="Contig Pc00c22"/>
</dbReference>
<dbReference type="AlphaFoldDB" id="B6HUN9"/>
<dbReference type="OMA" id="NIWSHDQ"/>
<keyword evidence="3" id="KW-1185">Reference proteome</keyword>
<gene>
    <name evidence="2" type="ORF">Pc22g22670</name>
    <name evidence="2" type="ORF">PCH_Pc22g22670</name>
</gene>
<evidence type="ECO:0000256" key="1">
    <source>
        <dbReference type="SAM" id="MobiDB-lite"/>
    </source>
</evidence>
<feature type="compositionally biased region" description="Polar residues" evidence="1">
    <location>
        <begin position="1"/>
        <end position="12"/>
    </location>
</feature>
<proteinExistence type="predicted"/>
<dbReference type="OrthoDB" id="195446at2759"/>
<reference evidence="2 3" key="1">
    <citation type="journal article" date="2008" name="Nat. Biotechnol.">
        <title>Genome sequencing and analysis of the filamentous fungus Penicillium chrysogenum.</title>
        <authorList>
            <person name="van den Berg M.A."/>
            <person name="Albang R."/>
            <person name="Albermann K."/>
            <person name="Badger J.H."/>
            <person name="Daran J.-M."/>
            <person name="Driessen A.J.M."/>
            <person name="Garcia-Estrada C."/>
            <person name="Fedorova N.D."/>
            <person name="Harris D.M."/>
            <person name="Heijne W.H.M."/>
            <person name="Joardar V.S."/>
            <person name="Kiel J.A.K.W."/>
            <person name="Kovalchuk A."/>
            <person name="Martin J.F."/>
            <person name="Nierman W.C."/>
            <person name="Nijland J.G."/>
            <person name="Pronk J.T."/>
            <person name="Roubos J.A."/>
            <person name="van der Klei I.J."/>
            <person name="van Peij N.N.M.E."/>
            <person name="Veenhuis M."/>
            <person name="von Doehren H."/>
            <person name="Wagner C."/>
            <person name="Wortman J.R."/>
            <person name="Bovenberg R.A.L."/>
        </authorList>
    </citation>
    <scope>NUCLEOTIDE SEQUENCE [LARGE SCALE GENOMIC DNA]</scope>
    <source>
        <strain evidence="3">ATCC 28089 / DSM 1075 / NRRL 1951 / Wisconsin 54-1255</strain>
    </source>
</reference>
<evidence type="ECO:0000313" key="2">
    <source>
        <dbReference type="EMBL" id="CAP99555.1"/>
    </source>
</evidence>
<dbReference type="eggNOG" id="ENOG502SCBF">
    <property type="taxonomic scope" value="Eukaryota"/>
</dbReference>
<dbReference type="EMBL" id="AM920437">
    <property type="protein sequence ID" value="CAP99555.1"/>
    <property type="molecule type" value="Genomic_DNA"/>
</dbReference>
<name>B6HUN9_PENRW</name>
<accession>B6HUN9</accession>